<keyword evidence="2" id="KW-0812">Transmembrane</keyword>
<dbReference type="Proteomes" id="UP000255505">
    <property type="component" value="Chromosome I"/>
</dbReference>
<keyword evidence="2" id="KW-1133">Transmembrane helix</keyword>
<proteinExistence type="predicted"/>
<sequence length="297" mass="30239">MIPTGSSGHLIPKLAKEATMPQLLPFAPTRSLKIVEARLARRSRVKRLVLALSAGLVALLALVPAASHAQAPVVDANPVPATPAAPATAEPAPAPGAMAPTPGTMAPTPGVATPPATTVPPAATMPPSTSVPPAATMPPATEPAPGIAAPATAAPPPMASPMPAPSGTPPVAAPAQPRPPLSAPPAPPPRDAMVQRQAGPVSYICGGVAEDEQAALQSQARKYNMSLLFTQGTRGEYLSDVDVKLMRGGREVASFIADGPRCLLKAPAGTYNVRATYKGRTKSMTVSTNSKNAQMRW</sequence>
<keyword evidence="2" id="KW-0472">Membrane</keyword>
<evidence type="ECO:0000313" key="4">
    <source>
        <dbReference type="Proteomes" id="UP000255505"/>
    </source>
</evidence>
<accession>A0A375IF44</accession>
<evidence type="ECO:0000256" key="2">
    <source>
        <dbReference type="SAM" id="Phobius"/>
    </source>
</evidence>
<evidence type="ECO:0000313" key="3">
    <source>
        <dbReference type="EMBL" id="SPK73227.1"/>
    </source>
</evidence>
<gene>
    <name evidence="3" type="ORF">CT19425_90331</name>
</gene>
<protein>
    <submittedName>
        <fullName evidence="3">Uncharacterized protein</fullName>
    </submittedName>
</protein>
<feature type="region of interest" description="Disordered" evidence="1">
    <location>
        <begin position="82"/>
        <end position="193"/>
    </location>
</feature>
<evidence type="ECO:0000256" key="1">
    <source>
        <dbReference type="SAM" id="MobiDB-lite"/>
    </source>
</evidence>
<feature type="compositionally biased region" description="Pro residues" evidence="1">
    <location>
        <begin position="153"/>
        <end position="190"/>
    </location>
</feature>
<feature type="compositionally biased region" description="Low complexity" evidence="1">
    <location>
        <begin position="82"/>
        <end position="152"/>
    </location>
</feature>
<dbReference type="AlphaFoldDB" id="A0A375IF44"/>
<reference evidence="3 4" key="1">
    <citation type="submission" date="2018-01" db="EMBL/GenBank/DDBJ databases">
        <authorList>
            <person name="Gaut B.S."/>
            <person name="Morton B.R."/>
            <person name="Clegg M.T."/>
            <person name="Duvall M.R."/>
        </authorList>
    </citation>
    <scope>NUCLEOTIDE SEQUENCE [LARGE SCALE GENOMIC DNA]</scope>
    <source>
        <strain evidence="3">Cupriavidus taiwanensis LMG 19425</strain>
    </source>
</reference>
<organism evidence="3 4">
    <name type="scientific">Cupriavidus taiwanensis</name>
    <dbReference type="NCBI Taxonomy" id="164546"/>
    <lineage>
        <taxon>Bacteria</taxon>
        <taxon>Pseudomonadati</taxon>
        <taxon>Pseudomonadota</taxon>
        <taxon>Betaproteobacteria</taxon>
        <taxon>Burkholderiales</taxon>
        <taxon>Burkholderiaceae</taxon>
        <taxon>Cupriavidus</taxon>
    </lineage>
</organism>
<dbReference type="EMBL" id="LT991976">
    <property type="protein sequence ID" value="SPK73227.1"/>
    <property type="molecule type" value="Genomic_DNA"/>
</dbReference>
<feature type="transmembrane region" description="Helical" evidence="2">
    <location>
        <begin position="48"/>
        <end position="67"/>
    </location>
</feature>
<name>A0A375IF44_9BURK</name>